<evidence type="ECO:0000313" key="1">
    <source>
        <dbReference type="EMBL" id="KIO16054.1"/>
    </source>
</evidence>
<sequence length="122" mass="14008">MPEKLYEAALRLFWMSWWEEAVQVLARRSGPTELVNELRSRFQKNIEGLVQETDGSLHLAALSSQSDSRKVEKCHRRVTAIKDHRSTTWHAEEVLLNYAAEAGVHEATGPASQGKRLIRQRR</sequence>
<gene>
    <name evidence="1" type="ORF">M407DRAFT_233936</name>
</gene>
<dbReference type="AlphaFoldDB" id="A0A0C3Q1H4"/>
<keyword evidence="2" id="KW-1185">Reference proteome</keyword>
<proteinExistence type="predicted"/>
<protein>
    <submittedName>
        <fullName evidence="1">Uncharacterized protein</fullName>
    </submittedName>
</protein>
<dbReference type="EMBL" id="KN823694">
    <property type="protein sequence ID" value="KIO16054.1"/>
    <property type="molecule type" value="Genomic_DNA"/>
</dbReference>
<organism evidence="1 2">
    <name type="scientific">Tulasnella calospora MUT 4182</name>
    <dbReference type="NCBI Taxonomy" id="1051891"/>
    <lineage>
        <taxon>Eukaryota</taxon>
        <taxon>Fungi</taxon>
        <taxon>Dikarya</taxon>
        <taxon>Basidiomycota</taxon>
        <taxon>Agaricomycotina</taxon>
        <taxon>Agaricomycetes</taxon>
        <taxon>Cantharellales</taxon>
        <taxon>Tulasnellaceae</taxon>
        <taxon>Tulasnella</taxon>
    </lineage>
</organism>
<evidence type="ECO:0000313" key="2">
    <source>
        <dbReference type="Proteomes" id="UP000054248"/>
    </source>
</evidence>
<name>A0A0C3Q1H4_9AGAM</name>
<dbReference type="Proteomes" id="UP000054248">
    <property type="component" value="Unassembled WGS sequence"/>
</dbReference>
<reference evidence="1 2" key="1">
    <citation type="submission" date="2014-04" db="EMBL/GenBank/DDBJ databases">
        <authorList>
            <consortium name="DOE Joint Genome Institute"/>
            <person name="Kuo A."/>
            <person name="Girlanda M."/>
            <person name="Perotto S."/>
            <person name="Kohler A."/>
            <person name="Nagy L.G."/>
            <person name="Floudas D."/>
            <person name="Copeland A."/>
            <person name="Barry K.W."/>
            <person name="Cichocki N."/>
            <person name="Veneault-Fourrey C."/>
            <person name="LaButti K."/>
            <person name="Lindquist E.A."/>
            <person name="Lipzen A."/>
            <person name="Lundell T."/>
            <person name="Morin E."/>
            <person name="Murat C."/>
            <person name="Sun H."/>
            <person name="Tunlid A."/>
            <person name="Henrissat B."/>
            <person name="Grigoriev I.V."/>
            <person name="Hibbett D.S."/>
            <person name="Martin F."/>
            <person name="Nordberg H.P."/>
            <person name="Cantor M.N."/>
            <person name="Hua S.X."/>
        </authorList>
    </citation>
    <scope>NUCLEOTIDE SEQUENCE [LARGE SCALE GENOMIC DNA]</scope>
    <source>
        <strain evidence="1 2">MUT 4182</strain>
    </source>
</reference>
<reference evidence="2" key="2">
    <citation type="submission" date="2015-01" db="EMBL/GenBank/DDBJ databases">
        <title>Evolutionary Origins and Diversification of the Mycorrhizal Mutualists.</title>
        <authorList>
            <consortium name="DOE Joint Genome Institute"/>
            <consortium name="Mycorrhizal Genomics Consortium"/>
            <person name="Kohler A."/>
            <person name="Kuo A."/>
            <person name="Nagy L.G."/>
            <person name="Floudas D."/>
            <person name="Copeland A."/>
            <person name="Barry K.W."/>
            <person name="Cichocki N."/>
            <person name="Veneault-Fourrey C."/>
            <person name="LaButti K."/>
            <person name="Lindquist E.A."/>
            <person name="Lipzen A."/>
            <person name="Lundell T."/>
            <person name="Morin E."/>
            <person name="Murat C."/>
            <person name="Riley R."/>
            <person name="Ohm R."/>
            <person name="Sun H."/>
            <person name="Tunlid A."/>
            <person name="Henrissat B."/>
            <person name="Grigoriev I.V."/>
            <person name="Hibbett D.S."/>
            <person name="Martin F."/>
        </authorList>
    </citation>
    <scope>NUCLEOTIDE SEQUENCE [LARGE SCALE GENOMIC DNA]</scope>
    <source>
        <strain evidence="2">MUT 4182</strain>
    </source>
</reference>
<accession>A0A0C3Q1H4</accession>
<dbReference type="HOGENOM" id="CLU_2028435_0_0_1"/>